<sequence>MKSKSTGHWSDRGENPWTFSLKMGKTLHPTPYTLHPTPCPQEKLFAANPK</sequence>
<protein>
    <submittedName>
        <fullName evidence="2">Uncharacterized protein</fullName>
    </submittedName>
</protein>
<comment type="caution">
    <text evidence="2">The sequence shown here is derived from an EMBL/GenBank/DDBJ whole genome shotgun (WGS) entry which is preliminary data.</text>
</comment>
<evidence type="ECO:0000313" key="2">
    <source>
        <dbReference type="EMBL" id="CCH99383.1"/>
    </source>
</evidence>
<dbReference type="Proteomes" id="UP000003172">
    <property type="component" value="Unassembled WGS sequence"/>
</dbReference>
<accession>I4FUQ8</accession>
<name>I4FUQ8_MICAE</name>
<dbReference type="EMBL" id="CAII01000576">
    <property type="protein sequence ID" value="CCH99383.1"/>
    <property type="molecule type" value="Genomic_DNA"/>
</dbReference>
<gene>
    <name evidence="2" type="ORF">MICAB_6170004</name>
</gene>
<proteinExistence type="predicted"/>
<dbReference type="HOGENOM" id="CLU_216392_0_0_3"/>
<dbReference type="AlphaFoldDB" id="I4FUQ8"/>
<reference evidence="2 3" key="1">
    <citation type="submission" date="2012-04" db="EMBL/GenBank/DDBJ databases">
        <authorList>
            <person name="Genoscope - CEA"/>
        </authorList>
    </citation>
    <scope>NUCLEOTIDE SEQUENCE [LARGE SCALE GENOMIC DNA]</scope>
    <source>
        <strain evidence="2 3">9717</strain>
    </source>
</reference>
<feature type="region of interest" description="Disordered" evidence="1">
    <location>
        <begin position="1"/>
        <end position="22"/>
    </location>
</feature>
<evidence type="ECO:0000313" key="3">
    <source>
        <dbReference type="Proteomes" id="UP000003172"/>
    </source>
</evidence>
<organism evidence="2 3">
    <name type="scientific">Microcystis aeruginosa PCC 9717</name>
    <dbReference type="NCBI Taxonomy" id="1160286"/>
    <lineage>
        <taxon>Bacteria</taxon>
        <taxon>Bacillati</taxon>
        <taxon>Cyanobacteriota</taxon>
        <taxon>Cyanophyceae</taxon>
        <taxon>Oscillatoriophycideae</taxon>
        <taxon>Chroococcales</taxon>
        <taxon>Microcystaceae</taxon>
        <taxon>Microcystis</taxon>
    </lineage>
</organism>
<evidence type="ECO:0000256" key="1">
    <source>
        <dbReference type="SAM" id="MobiDB-lite"/>
    </source>
</evidence>